<dbReference type="Gene3D" id="3.40.50.410">
    <property type="entry name" value="von Willebrand factor, type A domain"/>
    <property type="match status" value="1"/>
</dbReference>
<dbReference type="InterPro" id="IPR024163">
    <property type="entry name" value="Aerotolerance_reg_N"/>
</dbReference>
<keyword evidence="2" id="KW-0812">Transmembrane</keyword>
<dbReference type="RefSeq" id="WP_145387786.1">
    <property type="nucleotide sequence ID" value="NZ_CP037423.1"/>
</dbReference>
<keyword evidence="6" id="KW-1185">Reference proteome</keyword>
<reference evidence="5 6" key="1">
    <citation type="submission" date="2019-03" db="EMBL/GenBank/DDBJ databases">
        <title>Deep-cultivation of Planctomycetes and their phenomic and genomic characterization uncovers novel biology.</title>
        <authorList>
            <person name="Wiegand S."/>
            <person name="Jogler M."/>
            <person name="Boedeker C."/>
            <person name="Pinto D."/>
            <person name="Vollmers J."/>
            <person name="Rivas-Marin E."/>
            <person name="Kohn T."/>
            <person name="Peeters S.H."/>
            <person name="Heuer A."/>
            <person name="Rast P."/>
            <person name="Oberbeckmann S."/>
            <person name="Bunk B."/>
            <person name="Jeske O."/>
            <person name="Meyerdierks A."/>
            <person name="Storesund J.E."/>
            <person name="Kallscheuer N."/>
            <person name="Luecker S."/>
            <person name="Lage O.M."/>
            <person name="Pohl T."/>
            <person name="Merkel B.J."/>
            <person name="Hornburger P."/>
            <person name="Mueller R.-W."/>
            <person name="Bruemmer F."/>
            <person name="Labrenz M."/>
            <person name="Spormann A.M."/>
            <person name="Op den Camp H."/>
            <person name="Overmann J."/>
            <person name="Amann R."/>
            <person name="Jetten M.S.M."/>
            <person name="Mascher T."/>
            <person name="Medema M.H."/>
            <person name="Devos D.P."/>
            <person name="Kaster A.-K."/>
            <person name="Ovreas L."/>
            <person name="Rohde M."/>
            <person name="Galperin M.Y."/>
            <person name="Jogler C."/>
        </authorList>
    </citation>
    <scope>NUCLEOTIDE SEQUENCE [LARGE SCALE GENOMIC DNA]</scope>
    <source>
        <strain evidence="5 6">Enr13</strain>
    </source>
</reference>
<dbReference type="OrthoDB" id="251753at2"/>
<organism evidence="5 6">
    <name type="scientific">Stieleria neptunia</name>
    <dbReference type="NCBI Taxonomy" id="2527979"/>
    <lineage>
        <taxon>Bacteria</taxon>
        <taxon>Pseudomonadati</taxon>
        <taxon>Planctomycetota</taxon>
        <taxon>Planctomycetia</taxon>
        <taxon>Pirellulales</taxon>
        <taxon>Pirellulaceae</taxon>
        <taxon>Stieleria</taxon>
    </lineage>
</organism>
<protein>
    <recommendedName>
        <fullName evidence="7">VWFA domain-containing protein</fullName>
    </recommendedName>
</protein>
<evidence type="ECO:0000313" key="6">
    <source>
        <dbReference type="Proteomes" id="UP000319004"/>
    </source>
</evidence>
<evidence type="ECO:0000259" key="4">
    <source>
        <dbReference type="Pfam" id="PF13519"/>
    </source>
</evidence>
<dbReference type="KEGG" id="snep:Enr13x_34180"/>
<dbReference type="Pfam" id="PF07584">
    <property type="entry name" value="BatA"/>
    <property type="match status" value="1"/>
</dbReference>
<feature type="transmembrane region" description="Helical" evidence="2">
    <location>
        <begin position="6"/>
        <end position="26"/>
    </location>
</feature>
<evidence type="ECO:0000256" key="2">
    <source>
        <dbReference type="SAM" id="Phobius"/>
    </source>
</evidence>
<dbReference type="InterPro" id="IPR002035">
    <property type="entry name" value="VWF_A"/>
</dbReference>
<accession>A0A518HRY2</accession>
<dbReference type="PANTHER" id="PTHR37464">
    <property type="entry name" value="BLL2463 PROTEIN"/>
    <property type="match status" value="1"/>
</dbReference>
<dbReference type="PANTHER" id="PTHR37464:SF1">
    <property type="entry name" value="BLL2463 PROTEIN"/>
    <property type="match status" value="1"/>
</dbReference>
<gene>
    <name evidence="5" type="ORF">Enr13x_34180</name>
</gene>
<dbReference type="Pfam" id="PF13519">
    <property type="entry name" value="VWA_2"/>
    <property type="match status" value="1"/>
</dbReference>
<name>A0A518HRY2_9BACT</name>
<feature type="region of interest" description="Disordered" evidence="1">
    <location>
        <begin position="591"/>
        <end position="611"/>
    </location>
</feature>
<keyword evidence="2" id="KW-0472">Membrane</keyword>
<dbReference type="AlphaFoldDB" id="A0A518HRY2"/>
<feature type="domain" description="Aerotolerance regulator N-terminal" evidence="3">
    <location>
        <begin position="1"/>
        <end position="77"/>
    </location>
</feature>
<dbReference type="NCBIfam" id="TIGR02226">
    <property type="entry name" value="two_anch"/>
    <property type="match status" value="1"/>
</dbReference>
<evidence type="ECO:0000259" key="3">
    <source>
        <dbReference type="Pfam" id="PF07584"/>
    </source>
</evidence>
<dbReference type="InterPro" id="IPR011933">
    <property type="entry name" value="Double_TM_dom"/>
</dbReference>
<dbReference type="Proteomes" id="UP000319004">
    <property type="component" value="Chromosome"/>
</dbReference>
<evidence type="ECO:0008006" key="7">
    <source>
        <dbReference type="Google" id="ProtNLM"/>
    </source>
</evidence>
<dbReference type="SUPFAM" id="SSF53300">
    <property type="entry name" value="vWA-like"/>
    <property type="match status" value="1"/>
</dbReference>
<evidence type="ECO:0000313" key="5">
    <source>
        <dbReference type="EMBL" id="QDV43561.1"/>
    </source>
</evidence>
<keyword evidence="2" id="KW-1133">Transmembrane helix</keyword>
<feature type="transmembrane region" description="Helical" evidence="2">
    <location>
        <begin position="57"/>
        <end position="75"/>
    </location>
</feature>
<dbReference type="EMBL" id="CP037423">
    <property type="protein sequence ID" value="QDV43561.1"/>
    <property type="molecule type" value="Genomic_DNA"/>
</dbReference>
<dbReference type="InterPro" id="IPR036465">
    <property type="entry name" value="vWFA_dom_sf"/>
</dbReference>
<proteinExistence type="predicted"/>
<sequence>MGFLNPWAIAIGVLAVGAPVVVHFLTRPVPIEYPLSTIRLLSEVIQQRRARNRLRDWLILLMRIAAICLLAATFARPTLDDGPAVSRTAKGETARVIVLDVSQSMAAGNAGAQRFAQGRSAAIEFLDGTRGLQAAVVFAGAKPRTVFDQISPNLLSLRGAVEEAVVRPEQADANAGLQLAARILSDAKAEKRELVIISDFQRSNWGTASLDGLPEETDVQFHAVTSTVADNLAITDVRFAQQPIIGQPAQLEVEVANYSDHDKEIVCHVNLDRWQQRLVANVPARGMRTLSQSLTMDEAGWINGDVSLVSNLDVLSADDSRPLTVEVRDTPGVVLLSRQSELAVPSSSWYLQQALNVTLARADGGTAVTRIDPMRIHSNRWPVADLFVIDHPGTLDDDGISFLAANVRRGRGLLYVTSELADAMNLKRLSESLGSGFQPPVRLMSESASRSRKDLFISRVSARREPFRTLGGAVESALRPVRFSGGLPTTNLGEGLSDQVLAELSDSSALLYVTSADAGKIGVLNADLGTSNWPFQATFVPILGELVGGLLRGGMGTGSVDCGDPFVRLLPPTVQEVESLVIRPATETTPAADEYGKLQTTGSSEDESSKSGGFVWAWEDPIGPGVYEVQQGMQTIMAVAMAAPALESDLQALDETVLKDRVGQGRRVAYSTPTSEETEDDRWWTWLIVACLMGLIAEVTVLRGFRV</sequence>
<feature type="domain" description="VWFA" evidence="4">
    <location>
        <begin position="96"/>
        <end position="200"/>
    </location>
</feature>
<evidence type="ECO:0000256" key="1">
    <source>
        <dbReference type="SAM" id="MobiDB-lite"/>
    </source>
</evidence>
<feature type="transmembrane region" description="Helical" evidence="2">
    <location>
        <begin position="683"/>
        <end position="705"/>
    </location>
</feature>